<dbReference type="AlphaFoldDB" id="A0A2A5AXV4"/>
<protein>
    <submittedName>
        <fullName evidence="1">Uncharacterized protein</fullName>
    </submittedName>
</protein>
<proteinExistence type="predicted"/>
<evidence type="ECO:0000313" key="2">
    <source>
        <dbReference type="Proteomes" id="UP000218327"/>
    </source>
</evidence>
<organism evidence="1 2">
    <name type="scientific">SAR86 cluster bacterium</name>
    <dbReference type="NCBI Taxonomy" id="2030880"/>
    <lineage>
        <taxon>Bacteria</taxon>
        <taxon>Pseudomonadati</taxon>
        <taxon>Pseudomonadota</taxon>
        <taxon>Gammaproteobacteria</taxon>
        <taxon>SAR86 cluster</taxon>
    </lineage>
</organism>
<dbReference type="EMBL" id="NVVJ01000030">
    <property type="protein sequence ID" value="PCJ24134.1"/>
    <property type="molecule type" value="Genomic_DNA"/>
</dbReference>
<sequence length="101" mass="11605">MSDEWTDWRDHDGKGVPVPIGMFAEWVFCDFNFEPLGQSSGMVKGGNSWLWAGGINRMKSNPARWAAPFTRYRIRKPRALQQLIEMVETLPVPVKHLETTE</sequence>
<evidence type="ECO:0000313" key="1">
    <source>
        <dbReference type="EMBL" id="PCJ24134.1"/>
    </source>
</evidence>
<accession>A0A2A5AXV4</accession>
<comment type="caution">
    <text evidence="1">The sequence shown here is derived from an EMBL/GenBank/DDBJ whole genome shotgun (WGS) entry which is preliminary data.</text>
</comment>
<dbReference type="Proteomes" id="UP000218327">
    <property type="component" value="Unassembled WGS sequence"/>
</dbReference>
<reference evidence="2" key="1">
    <citation type="submission" date="2017-08" db="EMBL/GenBank/DDBJ databases">
        <title>A dynamic microbial community with high functional redundancy inhabits the cold, oxic subseafloor aquifer.</title>
        <authorList>
            <person name="Tully B.J."/>
            <person name="Wheat C.G."/>
            <person name="Glazer B.T."/>
            <person name="Huber J.A."/>
        </authorList>
    </citation>
    <scope>NUCLEOTIDE SEQUENCE [LARGE SCALE GENOMIC DNA]</scope>
</reference>
<gene>
    <name evidence="1" type="ORF">COA96_10335</name>
</gene>
<name>A0A2A5AXV4_9GAMM</name>